<proteinExistence type="predicted"/>
<feature type="region of interest" description="Disordered" evidence="1">
    <location>
        <begin position="272"/>
        <end position="298"/>
    </location>
</feature>
<accession>A0A2T8F6A2</accession>
<keyword evidence="5" id="KW-1185">Reference proteome</keyword>
<dbReference type="AlphaFoldDB" id="A0A2T8F6A2"/>
<comment type="caution">
    <text evidence="4">The sequence shown here is derived from an EMBL/GenBank/DDBJ whole genome shotgun (WGS) entry which is preliminary data.</text>
</comment>
<name>A0A2T8F6A2_9ACTN</name>
<feature type="transmembrane region" description="Helical" evidence="2">
    <location>
        <begin position="310"/>
        <end position="328"/>
    </location>
</feature>
<evidence type="ECO:0000256" key="1">
    <source>
        <dbReference type="SAM" id="MobiDB-lite"/>
    </source>
</evidence>
<evidence type="ECO:0000313" key="4">
    <source>
        <dbReference type="EMBL" id="PVG81229.1"/>
    </source>
</evidence>
<reference evidence="4 5" key="1">
    <citation type="submission" date="2018-04" db="EMBL/GenBank/DDBJ databases">
        <title>Genome of Nocardioides gansuensis WSJ-1.</title>
        <authorList>
            <person name="Wu S."/>
            <person name="Wang G."/>
        </authorList>
    </citation>
    <scope>NUCLEOTIDE SEQUENCE [LARGE SCALE GENOMIC DNA]</scope>
    <source>
        <strain evidence="4 5">WSJ-1</strain>
    </source>
</reference>
<keyword evidence="3" id="KW-0732">Signal</keyword>
<feature type="signal peptide" evidence="3">
    <location>
        <begin position="1"/>
        <end position="20"/>
    </location>
</feature>
<evidence type="ECO:0000313" key="5">
    <source>
        <dbReference type="Proteomes" id="UP000246018"/>
    </source>
</evidence>
<dbReference type="RefSeq" id="WP_116573846.1">
    <property type="nucleotide sequence ID" value="NZ_QDGZ01000009.1"/>
</dbReference>
<dbReference type="Proteomes" id="UP000246018">
    <property type="component" value="Unassembled WGS sequence"/>
</dbReference>
<keyword evidence="2" id="KW-1133">Transmembrane helix</keyword>
<sequence>MTGPKRLAVLLAVGAPFALAFTAADGRMPDDGRVVFRFADPDIVESSGLVVTGDRVHTVNDSGDLGRVFTVDAGTGQTTGVTFWADDPDDVEALAPAGPGHVWVADIGDNGHERDEIEVTRVPVGDGDRTVDEETIDLVYPEGQPRDAEALLAHPVTGRLYVVTKGVFAGELLAAPPELADDAPNHLGALGQMPGIVTDGAFFPDGRHLVVRTYTRATVYSFPDLQSRGSWDLPQQEQGEGIAVAGDGSVWLSSEGSEAPVLRVQVPRRVQAAMEEAAPSASPTATPSDAPTTAPRSELSDLGAAGEVDAWPWLLGGLLGVAALFVLVRSLRPH</sequence>
<evidence type="ECO:0000256" key="2">
    <source>
        <dbReference type="SAM" id="Phobius"/>
    </source>
</evidence>
<evidence type="ECO:0008006" key="6">
    <source>
        <dbReference type="Google" id="ProtNLM"/>
    </source>
</evidence>
<feature type="compositionally biased region" description="Low complexity" evidence="1">
    <location>
        <begin position="272"/>
        <end position="297"/>
    </location>
</feature>
<organism evidence="4 5">
    <name type="scientific">Nocardioides gansuensis</name>
    <dbReference type="NCBI Taxonomy" id="2138300"/>
    <lineage>
        <taxon>Bacteria</taxon>
        <taxon>Bacillati</taxon>
        <taxon>Actinomycetota</taxon>
        <taxon>Actinomycetes</taxon>
        <taxon>Propionibacteriales</taxon>
        <taxon>Nocardioidaceae</taxon>
        <taxon>Nocardioides</taxon>
    </lineage>
</organism>
<feature type="chain" id="PRO_5039201549" description="WD40 repeat domain-containing protein" evidence="3">
    <location>
        <begin position="21"/>
        <end position="334"/>
    </location>
</feature>
<keyword evidence="2" id="KW-0472">Membrane</keyword>
<gene>
    <name evidence="4" type="ORF">DDE18_18960</name>
</gene>
<dbReference type="EMBL" id="QDGZ01000009">
    <property type="protein sequence ID" value="PVG81229.1"/>
    <property type="molecule type" value="Genomic_DNA"/>
</dbReference>
<dbReference type="InterPro" id="IPR011047">
    <property type="entry name" value="Quinoprotein_ADH-like_sf"/>
</dbReference>
<keyword evidence="2" id="KW-0812">Transmembrane</keyword>
<dbReference type="OrthoDB" id="9801244at2"/>
<dbReference type="SUPFAM" id="SSF50998">
    <property type="entry name" value="Quinoprotein alcohol dehydrogenase-like"/>
    <property type="match status" value="1"/>
</dbReference>
<protein>
    <recommendedName>
        <fullName evidence="6">WD40 repeat domain-containing protein</fullName>
    </recommendedName>
</protein>
<evidence type="ECO:0000256" key="3">
    <source>
        <dbReference type="SAM" id="SignalP"/>
    </source>
</evidence>